<comment type="caution">
    <text evidence="14">The sequence shown here is derived from an EMBL/GenBank/DDBJ whole genome shotgun (WGS) entry which is preliminary data.</text>
</comment>
<dbReference type="GO" id="GO:0009338">
    <property type="term" value="C:exodeoxyribonuclease V complex"/>
    <property type="evidence" value="ECO:0007669"/>
    <property type="project" value="InterPro"/>
</dbReference>
<evidence type="ECO:0000256" key="6">
    <source>
        <dbReference type="ARBA" id="ARBA00022839"/>
    </source>
</evidence>
<feature type="binding site" evidence="11">
    <location>
        <begin position="201"/>
        <end position="208"/>
    </location>
    <ligand>
        <name>ATP</name>
        <dbReference type="ChEBI" id="CHEBI:30616"/>
    </ligand>
</feature>
<evidence type="ECO:0000313" key="14">
    <source>
        <dbReference type="EMBL" id="TDT33704.1"/>
    </source>
</evidence>
<accession>A0A4R7J8U5</accession>
<keyword evidence="15" id="KW-1185">Reference proteome</keyword>
<keyword evidence="5 11" id="KW-0347">Helicase</keyword>
<evidence type="ECO:0000313" key="15">
    <source>
        <dbReference type="Proteomes" id="UP000295371"/>
    </source>
</evidence>
<dbReference type="InterPro" id="IPR027785">
    <property type="entry name" value="UvrD-like_helicase_C"/>
</dbReference>
<dbReference type="GO" id="GO:0008854">
    <property type="term" value="F:exodeoxyribonuclease V activity"/>
    <property type="evidence" value="ECO:0007669"/>
    <property type="project" value="InterPro"/>
</dbReference>
<keyword evidence="4 11" id="KW-0378">Hydrolase</keyword>
<dbReference type="RefSeq" id="WP_133754171.1">
    <property type="nucleotide sequence ID" value="NZ_CP171129.1"/>
</dbReference>
<dbReference type="CDD" id="cd17933">
    <property type="entry name" value="DEXSc_RecD-like"/>
    <property type="match status" value="1"/>
</dbReference>
<feature type="domain" description="RecBCD enzyme subunit RecD N-terminal" evidence="13">
    <location>
        <begin position="20"/>
        <end position="132"/>
    </location>
</feature>
<comment type="catalytic activity">
    <reaction evidence="11">
        <text>ATP + H2O = ADP + phosphate + H(+)</text>
        <dbReference type="Rhea" id="RHEA:13065"/>
        <dbReference type="ChEBI" id="CHEBI:15377"/>
        <dbReference type="ChEBI" id="CHEBI:15378"/>
        <dbReference type="ChEBI" id="CHEBI:30616"/>
        <dbReference type="ChEBI" id="CHEBI:43474"/>
        <dbReference type="ChEBI" id="CHEBI:456216"/>
        <dbReference type="EC" id="5.6.2.3"/>
    </reaction>
</comment>
<dbReference type="Proteomes" id="UP000295371">
    <property type="component" value="Unassembled WGS sequence"/>
</dbReference>
<dbReference type="HAMAP" id="MF_01487">
    <property type="entry name" value="RecD"/>
    <property type="match status" value="1"/>
</dbReference>
<evidence type="ECO:0000259" key="13">
    <source>
        <dbReference type="Pfam" id="PF21185"/>
    </source>
</evidence>
<dbReference type="Gene3D" id="3.40.50.300">
    <property type="entry name" value="P-loop containing nucleotide triphosphate hydrolases"/>
    <property type="match status" value="3"/>
</dbReference>
<evidence type="ECO:0000256" key="1">
    <source>
        <dbReference type="ARBA" id="ARBA00022722"/>
    </source>
</evidence>
<dbReference type="Gene3D" id="1.10.10.1020">
    <property type="entry name" value="RecBCD complex, subunit RecD, N-terminal domain"/>
    <property type="match status" value="1"/>
</dbReference>
<dbReference type="NCBIfam" id="TIGR01447">
    <property type="entry name" value="recD"/>
    <property type="match status" value="1"/>
</dbReference>
<proteinExistence type="inferred from homology"/>
<name>A0A4R7J8U5_9ACTN</name>
<evidence type="ECO:0000256" key="2">
    <source>
        <dbReference type="ARBA" id="ARBA00022741"/>
    </source>
</evidence>
<sequence length="639" mass="68358">MISAETVLDATGLLAEFNTAGVLRAADVHTARRIAELAGETEESVILALALTVRALSGGSVCIDPLTVHADVFETDAADAPGQSAEQTLATEDLPWPQPQQWLTDLTSSRLVTVDAGGVGERPLRLVGGKLYLERYWRQEDQVRRELQQRWIGEPQQVSATALRAGLDQLFTGQGLPPGVPDQQRLAAAMSVLGRVTVISGGPGTGKTRTVARILALLHTLSPRPPRIALAAPTGKAAARLESSVRGEATGLAVLGQPWDRVGRDVLDRLQATTLHRLLGAGYQTNRMRHHATNPLPHDILVVDEMSMVPLTMMSRLLDAVRPDARLILVGDPDQLTSVEAGAVLADITRAQPAAPVGMAEQVAAAARRDPAEIVPGQVTLQHTWRFSGDSGIDRLAQAVRHGDADAALATLRSGAEGLLFTELDSPIADALATPQLQALRRRVIEAGRVLHEAARTPGEASTRRALEALDSHRVLCAHRGGPYGVSRWGRLIQSWLVEAIDGYGLDGDGEWYYGRPLMITRNDAEAGLYNGDTGVVVATPNGPRAAFARGTSIALHSPLQLDAAETVHAMTVHKSQGSQFRSLTLIVPPLDSPLLTRELFYTGVTRASDEVEVIGEAAAIVKAIQRPANRASGLRERL</sequence>
<evidence type="ECO:0000256" key="11">
    <source>
        <dbReference type="HAMAP-Rule" id="MF_01487"/>
    </source>
</evidence>
<dbReference type="SUPFAM" id="SSF52540">
    <property type="entry name" value="P-loop containing nucleoside triphosphate hydrolases"/>
    <property type="match status" value="2"/>
</dbReference>
<keyword evidence="2 11" id="KW-0547">Nucleotide-binding</keyword>
<dbReference type="InterPro" id="IPR041851">
    <property type="entry name" value="RecD_N_sf"/>
</dbReference>
<keyword evidence="9 11" id="KW-0234">DNA repair</keyword>
<keyword evidence="3 11" id="KW-0227">DNA damage</keyword>
<evidence type="ECO:0000256" key="4">
    <source>
        <dbReference type="ARBA" id="ARBA00022801"/>
    </source>
</evidence>
<dbReference type="Pfam" id="PF13245">
    <property type="entry name" value="AAA_19"/>
    <property type="match status" value="1"/>
</dbReference>
<evidence type="ECO:0000256" key="3">
    <source>
        <dbReference type="ARBA" id="ARBA00022763"/>
    </source>
</evidence>
<comment type="subunit">
    <text evidence="11">Heterotrimer of RecB, RecC and RecD. All subunits contribute to DNA-binding.</text>
</comment>
<evidence type="ECO:0000256" key="10">
    <source>
        <dbReference type="ARBA" id="ARBA00023235"/>
    </source>
</evidence>
<keyword evidence="1 11" id="KW-0540">Nuclease</keyword>
<feature type="domain" description="UvrD-like helicase C-terminal" evidence="12">
    <location>
        <begin position="568"/>
        <end position="612"/>
    </location>
</feature>
<dbReference type="InterPro" id="IPR006344">
    <property type="entry name" value="RecD"/>
</dbReference>
<dbReference type="InterPro" id="IPR027417">
    <property type="entry name" value="P-loop_NTPase"/>
</dbReference>
<evidence type="ECO:0000256" key="5">
    <source>
        <dbReference type="ARBA" id="ARBA00022806"/>
    </source>
</evidence>
<dbReference type="PANTHER" id="PTHR43788:SF6">
    <property type="entry name" value="DNA HELICASE B"/>
    <property type="match status" value="1"/>
</dbReference>
<evidence type="ECO:0000256" key="7">
    <source>
        <dbReference type="ARBA" id="ARBA00022840"/>
    </source>
</evidence>
<keyword evidence="10 11" id="KW-0413">Isomerase</keyword>
<comment type="function">
    <text evidence="11">A helicase/nuclease that prepares dsDNA breaks (DSB) for recombinational DNA repair. Binds to DSBs and unwinds DNA via a highly rapid and processive ATP-dependent bidirectional helicase activity. Unwinds dsDNA until it encounters a Chi (crossover hotspot instigator) sequence from the 3' direction. Cuts ssDNA a few nucleotides 3' to the Chi site. The properties and activities of the enzyme are changed at Chi. The Chi-altered holoenzyme produces a long 3'-ssDNA overhang and facilitates RecA-binding to the ssDNA for homologous DNA recombination and repair. Holoenzyme degrades any linearized DNA that is unable to undergo homologous recombination. In the holoenzyme this subunit has ssDNA-dependent ATPase and 5'-3' helicase activity. When added to pre-assembled RecBC greatly stimulates nuclease activity and augments holoenzyme processivity. Negatively regulates the RecA-loading ability of RecBCD.</text>
</comment>
<dbReference type="OrthoDB" id="9763659at2"/>
<dbReference type="GO" id="GO:0003677">
    <property type="term" value="F:DNA binding"/>
    <property type="evidence" value="ECO:0007669"/>
    <property type="project" value="UniProtKB-UniRule"/>
</dbReference>
<dbReference type="EC" id="5.6.2.3" evidence="11"/>
<evidence type="ECO:0000259" key="12">
    <source>
        <dbReference type="Pfam" id="PF13538"/>
    </source>
</evidence>
<keyword evidence="7 11" id="KW-0067">ATP-binding</keyword>
<dbReference type="GO" id="GO:0043139">
    <property type="term" value="F:5'-3' DNA helicase activity"/>
    <property type="evidence" value="ECO:0007669"/>
    <property type="project" value="UniProtKB-UniRule"/>
</dbReference>
<evidence type="ECO:0000256" key="9">
    <source>
        <dbReference type="ARBA" id="ARBA00023204"/>
    </source>
</evidence>
<comment type="similarity">
    <text evidence="11">Belongs to the RecD family.</text>
</comment>
<dbReference type="GO" id="GO:0017116">
    <property type="term" value="F:single-stranded DNA helicase activity"/>
    <property type="evidence" value="ECO:0007669"/>
    <property type="project" value="TreeGrafter"/>
</dbReference>
<gene>
    <name evidence="11" type="primary">recD</name>
    <name evidence="14" type="ORF">CLV29_1331</name>
</gene>
<dbReference type="Pfam" id="PF21185">
    <property type="entry name" value="RecD_N"/>
    <property type="match status" value="1"/>
</dbReference>
<organism evidence="14 15">
    <name type="scientific">Naumannella halotolerans</name>
    <dbReference type="NCBI Taxonomy" id="993414"/>
    <lineage>
        <taxon>Bacteria</taxon>
        <taxon>Bacillati</taxon>
        <taxon>Actinomycetota</taxon>
        <taxon>Actinomycetes</taxon>
        <taxon>Propionibacteriales</taxon>
        <taxon>Propionibacteriaceae</taxon>
        <taxon>Naumannella</taxon>
    </lineage>
</organism>
<dbReference type="GO" id="GO:0000724">
    <property type="term" value="P:double-strand break repair via homologous recombination"/>
    <property type="evidence" value="ECO:0007669"/>
    <property type="project" value="UniProtKB-UniRule"/>
</dbReference>
<dbReference type="AlphaFoldDB" id="A0A4R7J8U5"/>
<dbReference type="Pfam" id="PF13538">
    <property type="entry name" value="UvrD_C_2"/>
    <property type="match status" value="1"/>
</dbReference>
<dbReference type="PANTHER" id="PTHR43788">
    <property type="entry name" value="DNA2/NAM7 HELICASE FAMILY MEMBER"/>
    <property type="match status" value="1"/>
</dbReference>
<comment type="miscellaneous">
    <text evidence="11">In the RecBCD complex, RecB has a slow 3'-5' helicase, an exonuclease activity and loads RecA onto ssDNA, RecD has a fast 5'-3' helicase activity, while RecC stimulates the ATPase and processivity of the RecB helicase and contributes to recognition of the Chi site.</text>
</comment>
<dbReference type="CDD" id="cd18809">
    <property type="entry name" value="SF1_C_RecD"/>
    <property type="match status" value="1"/>
</dbReference>
<keyword evidence="8 11" id="KW-0238">DNA-binding</keyword>
<dbReference type="EMBL" id="SOAW01000001">
    <property type="protein sequence ID" value="TDT33704.1"/>
    <property type="molecule type" value="Genomic_DNA"/>
</dbReference>
<dbReference type="InterPro" id="IPR050534">
    <property type="entry name" value="Coronavir_polyprotein_1ab"/>
</dbReference>
<reference evidence="14 15" key="1">
    <citation type="submission" date="2019-03" db="EMBL/GenBank/DDBJ databases">
        <title>Genomic Encyclopedia of Archaeal and Bacterial Type Strains, Phase II (KMG-II): from individual species to whole genera.</title>
        <authorList>
            <person name="Goeker M."/>
        </authorList>
    </citation>
    <scope>NUCLEOTIDE SEQUENCE [LARGE SCALE GENOMIC DNA]</scope>
    <source>
        <strain evidence="14 15">DSM 24323</strain>
    </source>
</reference>
<evidence type="ECO:0000256" key="8">
    <source>
        <dbReference type="ARBA" id="ARBA00023125"/>
    </source>
</evidence>
<protein>
    <recommendedName>
        <fullName evidence="11">RecBCD enzyme subunit RecD</fullName>
        <ecNumber evidence="11">5.6.2.3</ecNumber>
    </recommendedName>
    <alternativeName>
        <fullName evidence="11">DNA 5'-3' helicase subunit RecD</fullName>
    </alternativeName>
    <alternativeName>
        <fullName evidence="11">Exonuclease V subunit RecD</fullName>
        <shortName evidence="11">ExoV subunit RecD</shortName>
    </alternativeName>
    <alternativeName>
        <fullName evidence="11">Helicase/nuclease RecBCD subunit RecD</fullName>
    </alternativeName>
</protein>
<dbReference type="GO" id="GO:0005524">
    <property type="term" value="F:ATP binding"/>
    <property type="evidence" value="ECO:0007669"/>
    <property type="project" value="UniProtKB-UniRule"/>
</dbReference>
<keyword evidence="6 11" id="KW-0269">Exonuclease</keyword>
<dbReference type="InterPro" id="IPR049550">
    <property type="entry name" value="RecD_N"/>
</dbReference>
<dbReference type="GO" id="GO:0016887">
    <property type="term" value="F:ATP hydrolysis activity"/>
    <property type="evidence" value="ECO:0007669"/>
    <property type="project" value="RHEA"/>
</dbReference>